<evidence type="ECO:0000256" key="7">
    <source>
        <dbReference type="SAM" id="Phobius"/>
    </source>
</evidence>
<feature type="transmembrane region" description="Helical" evidence="7">
    <location>
        <begin position="93"/>
        <end position="117"/>
    </location>
</feature>
<keyword evidence="10" id="KW-1185">Reference proteome</keyword>
<feature type="transmembrane region" description="Helical" evidence="7">
    <location>
        <begin position="147"/>
        <end position="165"/>
    </location>
</feature>
<evidence type="ECO:0000313" key="9">
    <source>
        <dbReference type="EMBL" id="MDN5214612.1"/>
    </source>
</evidence>
<dbReference type="Proteomes" id="UP001172083">
    <property type="component" value="Unassembled WGS sequence"/>
</dbReference>
<comment type="subcellular location">
    <subcellularLocation>
        <location evidence="6">Cell membrane</location>
        <topology evidence="6">Multi-pass membrane protein</topology>
    </subcellularLocation>
    <subcellularLocation>
        <location evidence="1">Membrane</location>
        <topology evidence="1">Multi-pass membrane protein</topology>
    </subcellularLocation>
</comment>
<accession>A0ABT8LA48</accession>
<evidence type="ECO:0000313" key="10">
    <source>
        <dbReference type="Proteomes" id="UP001172083"/>
    </source>
</evidence>
<protein>
    <submittedName>
        <fullName evidence="9">Cytochrome C oxidase subunit III</fullName>
    </submittedName>
</protein>
<evidence type="ECO:0000256" key="5">
    <source>
        <dbReference type="ARBA" id="ARBA00023136"/>
    </source>
</evidence>
<feature type="transmembrane region" description="Helical" evidence="7">
    <location>
        <begin position="55"/>
        <end position="73"/>
    </location>
</feature>
<evidence type="ECO:0000256" key="4">
    <source>
        <dbReference type="ARBA" id="ARBA00022989"/>
    </source>
</evidence>
<dbReference type="InterPro" id="IPR013833">
    <property type="entry name" value="Cyt_c_oxidase_su3_a-hlx"/>
</dbReference>
<dbReference type="RefSeq" id="WP_346759951.1">
    <property type="nucleotide sequence ID" value="NZ_JAUJEB010000005.1"/>
</dbReference>
<gene>
    <name evidence="9" type="ORF">QQ020_21205</name>
</gene>
<dbReference type="PANTHER" id="PTHR11403:SF10">
    <property type="entry name" value="CYTOCHROME C OXIDASE"/>
    <property type="match status" value="1"/>
</dbReference>
<dbReference type="EMBL" id="JAUJEB010000005">
    <property type="protein sequence ID" value="MDN5214612.1"/>
    <property type="molecule type" value="Genomic_DNA"/>
</dbReference>
<keyword evidence="5 7" id="KW-0472">Membrane</keyword>
<dbReference type="PANTHER" id="PTHR11403">
    <property type="entry name" value="CYTOCHROME C OXIDASE SUBUNIT III"/>
    <property type="match status" value="1"/>
</dbReference>
<dbReference type="PROSITE" id="PS50253">
    <property type="entry name" value="COX3"/>
    <property type="match status" value="1"/>
</dbReference>
<reference evidence="9" key="1">
    <citation type="submission" date="2023-06" db="EMBL/GenBank/DDBJ databases">
        <title>Genomic of Agaribacillus aureum.</title>
        <authorList>
            <person name="Wang G."/>
        </authorList>
    </citation>
    <scope>NUCLEOTIDE SEQUENCE</scope>
    <source>
        <strain evidence="9">BMA12</strain>
    </source>
</reference>
<comment type="caution">
    <text evidence="9">The sequence shown here is derived from an EMBL/GenBank/DDBJ whole genome shotgun (WGS) entry which is preliminary data.</text>
</comment>
<dbReference type="SUPFAM" id="SSF81452">
    <property type="entry name" value="Cytochrome c oxidase subunit III-like"/>
    <property type="match status" value="1"/>
</dbReference>
<organism evidence="9 10">
    <name type="scientific">Agaribacillus aureus</name>
    <dbReference type="NCBI Taxonomy" id="3051825"/>
    <lineage>
        <taxon>Bacteria</taxon>
        <taxon>Pseudomonadati</taxon>
        <taxon>Bacteroidota</taxon>
        <taxon>Cytophagia</taxon>
        <taxon>Cytophagales</taxon>
        <taxon>Splendidivirgaceae</taxon>
        <taxon>Agaribacillus</taxon>
    </lineage>
</organism>
<dbReference type="InterPro" id="IPR024791">
    <property type="entry name" value="Cyt_c/ubiquinol_Oxase_su3"/>
</dbReference>
<comment type="similarity">
    <text evidence="2 6">Belongs to the cytochrome c oxidase subunit 3 family.</text>
</comment>
<proteinExistence type="inferred from homology"/>
<sequence>MAFAYAVGRMETGGVEEVRFPKAFAVSTVVLMFSSYLVSKVLPSFEKDNLLSMKDYLAGSLSLTLIFSVSQFIGWTELRQAGLYLSEAPAVSFLIVISALHLLHMTVGLVILVHYLLKTWRLIQDPVKNLVTSTNPYEKVKLEMFTTFWHCMNFFWLFIYFFFLFNF</sequence>
<evidence type="ECO:0000256" key="1">
    <source>
        <dbReference type="ARBA" id="ARBA00004141"/>
    </source>
</evidence>
<dbReference type="InterPro" id="IPR000298">
    <property type="entry name" value="Cyt_c_oxidase-like_su3"/>
</dbReference>
<evidence type="ECO:0000256" key="2">
    <source>
        <dbReference type="ARBA" id="ARBA00010581"/>
    </source>
</evidence>
<dbReference type="InterPro" id="IPR035973">
    <property type="entry name" value="Cyt_c_oxidase_su3-like_sf"/>
</dbReference>
<evidence type="ECO:0000259" key="8">
    <source>
        <dbReference type="PROSITE" id="PS50253"/>
    </source>
</evidence>
<name>A0ABT8LA48_9BACT</name>
<feature type="domain" description="Heme-copper oxidase subunit III family profile" evidence="8">
    <location>
        <begin position="1"/>
        <end position="167"/>
    </location>
</feature>
<keyword evidence="3 6" id="KW-0812">Transmembrane</keyword>
<dbReference type="Gene3D" id="1.20.120.80">
    <property type="entry name" value="Cytochrome c oxidase, subunit III, four-helix bundle"/>
    <property type="match status" value="1"/>
</dbReference>
<evidence type="ECO:0000256" key="3">
    <source>
        <dbReference type="ARBA" id="ARBA00022692"/>
    </source>
</evidence>
<keyword evidence="4 7" id="KW-1133">Transmembrane helix</keyword>
<evidence type="ECO:0000256" key="6">
    <source>
        <dbReference type="RuleBase" id="RU003376"/>
    </source>
</evidence>